<protein>
    <recommendedName>
        <fullName evidence="2">DUF222 domain-containing protein</fullName>
    </recommendedName>
</protein>
<dbReference type="InterPro" id="IPR003615">
    <property type="entry name" value="HNH_nuc"/>
</dbReference>
<dbReference type="AlphaFoldDB" id="A0A931DCJ6"/>
<organism evidence="3 4">
    <name type="scientific">Actinomadura viridis</name>
    <dbReference type="NCBI Taxonomy" id="58110"/>
    <lineage>
        <taxon>Bacteria</taxon>
        <taxon>Bacillati</taxon>
        <taxon>Actinomycetota</taxon>
        <taxon>Actinomycetes</taxon>
        <taxon>Streptosporangiales</taxon>
        <taxon>Thermomonosporaceae</taxon>
        <taxon>Actinomadura</taxon>
    </lineage>
</organism>
<accession>A0A931DCJ6</accession>
<feature type="region of interest" description="Disordered" evidence="1">
    <location>
        <begin position="282"/>
        <end position="308"/>
    </location>
</feature>
<dbReference type="InterPro" id="IPR003870">
    <property type="entry name" value="DUF222"/>
</dbReference>
<evidence type="ECO:0000313" key="3">
    <source>
        <dbReference type="EMBL" id="MBG6086542.1"/>
    </source>
</evidence>
<sequence>MVMPAELVEVVSGEGEWEGRGWFPPGPALGVCLSGGRERLGDLTDSELLEVAAAAHRQAAWAQSRELAAIAELSRRRAEEGEEDAGDPRVLSSRESVTEEVASTLTVTGNAAATLVHLAERLAVDLPGTREALEAGRIDLPKARVICDLSEGLPEGVVRRVEEAVIGRACGQTTGQLRRRIRRIVQRLAPEAIERRRSEAVARRRLEVWDTASGTADLGLLDLAPEEAHGIYNKITAVAAGLRSDGDVRPLNLIRADLAKTLLQGAELPEAVRALLTSAPALSGQDGQHLPPSPVNEGEQPPPSARLDVDDQSALAGHADKLERPAPVQTARLGVSELLTPAALTSVNERPAPISQTSDDRRSPAAHAVASGVTRWDGRPAPVSQVDVGGRSHTARACESDLPAPAARLGDRPGPVVEMNRDGPSPAASEGGSALPAAVAHLDGRPGPAVQVTGGGRSPTASVGEVGVPAPVARPGEGPVLMTCVMDADEWVSAAIPVGGAFTSAGVTGPGGDLVGVRALAGMVDRRLTGVLNRARALGRLEELPQMIGRAVRDIHDRLATAREAHCQGGADRHGHPGYRPPAVMRREVEDRHPTCVFPTCNIRSSRCDLDHTTPWSPGITCACNLAPLCRRHHRTKQTRGWKLTQIWPGLLIWITPSGAWHITLPNRE</sequence>
<reference evidence="3" key="1">
    <citation type="submission" date="2020-11" db="EMBL/GenBank/DDBJ databases">
        <title>Sequencing the genomes of 1000 actinobacteria strains.</title>
        <authorList>
            <person name="Klenk H.-P."/>
        </authorList>
    </citation>
    <scope>NUCLEOTIDE SEQUENCE</scope>
    <source>
        <strain evidence="3">DSM 43175</strain>
    </source>
</reference>
<dbReference type="Proteomes" id="UP000614047">
    <property type="component" value="Unassembled WGS sequence"/>
</dbReference>
<evidence type="ECO:0000259" key="2">
    <source>
        <dbReference type="Pfam" id="PF02720"/>
    </source>
</evidence>
<gene>
    <name evidence="3" type="ORF">IW256_000655</name>
</gene>
<evidence type="ECO:0000256" key="1">
    <source>
        <dbReference type="SAM" id="MobiDB-lite"/>
    </source>
</evidence>
<comment type="caution">
    <text evidence="3">The sequence shown here is derived from an EMBL/GenBank/DDBJ whole genome shotgun (WGS) entry which is preliminary data.</text>
</comment>
<dbReference type="CDD" id="cd00085">
    <property type="entry name" value="HNHc"/>
    <property type="match status" value="1"/>
</dbReference>
<evidence type="ECO:0000313" key="4">
    <source>
        <dbReference type="Proteomes" id="UP000614047"/>
    </source>
</evidence>
<feature type="domain" description="DUF222" evidence="2">
    <location>
        <begin position="55"/>
        <end position="245"/>
    </location>
</feature>
<dbReference type="Pfam" id="PF02720">
    <property type="entry name" value="DUF222"/>
    <property type="match status" value="1"/>
</dbReference>
<keyword evidence="4" id="KW-1185">Reference proteome</keyword>
<proteinExistence type="predicted"/>
<dbReference type="EMBL" id="JADOUA010000001">
    <property type="protein sequence ID" value="MBG6086542.1"/>
    <property type="molecule type" value="Genomic_DNA"/>
</dbReference>
<feature type="region of interest" description="Disordered" evidence="1">
    <location>
        <begin position="344"/>
        <end position="390"/>
    </location>
</feature>
<feature type="region of interest" description="Disordered" evidence="1">
    <location>
        <begin position="402"/>
        <end position="470"/>
    </location>
</feature>
<name>A0A931DCJ6_9ACTN</name>